<dbReference type="KEGG" id="aag:5569143"/>
<feature type="region of interest" description="Disordered" evidence="1">
    <location>
        <begin position="501"/>
        <end position="528"/>
    </location>
</feature>
<dbReference type="Proteomes" id="UP000682892">
    <property type="component" value="Unassembled WGS sequence"/>
</dbReference>
<feature type="compositionally biased region" description="Polar residues" evidence="1">
    <location>
        <begin position="79"/>
        <end position="93"/>
    </location>
</feature>
<evidence type="ECO:0000313" key="4">
    <source>
        <dbReference type="Proteomes" id="UP000682892"/>
    </source>
</evidence>
<dbReference type="OrthoDB" id="7743605at2759"/>
<gene>
    <name evidence="3" type="ORF">AaeL_AAEL007403</name>
</gene>
<protein>
    <submittedName>
        <fullName evidence="3">AAEL007403-PA</fullName>
    </submittedName>
</protein>
<feature type="compositionally biased region" description="Low complexity" evidence="1">
    <location>
        <begin position="24"/>
        <end position="34"/>
    </location>
</feature>
<feature type="compositionally biased region" description="Low complexity" evidence="1">
    <location>
        <begin position="416"/>
        <end position="435"/>
    </location>
</feature>
<accession>A0A1S4FGJ9</accession>
<dbReference type="OMA" id="THGRPNF"/>
<feature type="region of interest" description="Disordered" evidence="1">
    <location>
        <begin position="119"/>
        <end position="147"/>
    </location>
</feature>
<feature type="region of interest" description="Disordered" evidence="1">
    <location>
        <begin position="1"/>
        <end position="103"/>
    </location>
</feature>
<dbReference type="HOGENOM" id="CLU_032752_0_0_1"/>
<dbReference type="AlphaFoldDB" id="A0A1S4FGJ9"/>
<feature type="compositionally biased region" description="Basic and acidic residues" evidence="1">
    <location>
        <begin position="501"/>
        <end position="525"/>
    </location>
</feature>
<name>A0A1S4FGJ9_AEDAE</name>
<feature type="domain" description="WH2" evidence="2">
    <location>
        <begin position="46"/>
        <end position="63"/>
    </location>
</feature>
<sequence length="591" mass="63305">MTVLSSGEYGGASPAPPPPPPPSSAAVPATSASPRLNGSTKADAPNQHLLMADIRNGVTLKPTKTKDNSTPAFIKKSGGANTSPSSPPAQLNGNDGGDTSMAGMKDALQVELRNTLKRKVKKQDVERGDSTKKDEIEKAMETSRTEVQLKVNTSTKVSPAVVNKDTLEASVIRSNGVQSVPNTVDETNSASNGISVVVKENPKTSPFLVKKNVPNGQTSPFLVKKNVPNSQTNGVQKSSVKTLQLNGDIGKPPAVVNGSKVEVKQTTIQNTVQNSAPPKPARTLLNITADASKSVADTNVSTRKEPIKQHSPVKVDIKPYENSRMPLNGTLRKVSPQKPLTIDVTASQDNQLKNTILSPEVVSGNAAIRPSQIKSLTQQGSHVSHTHILENPKPIGKSPISLVESPQYSYTPPTPKSISPASSSQASPRTPTRTTILDTKISNTLLSPKPDPNAPQKKLMISHPKASFTLKRNSVQKIENVHPTEPKPVFRILSNLEQSERVEAEQENKTLPRPSAKRDPPKPDEPGVEPILTSFVSFAKELGNAPNNYPDLVTKKTTVGVVKQDLFLDNTNLRDIKIDIVEGGQLKVVSK</sequence>
<reference evidence="3" key="2">
    <citation type="journal article" date="2007" name="Science">
        <title>Genome sequence of Aedes aegypti, a major arbovirus vector.</title>
        <authorList>
            <person name="Nene V."/>
            <person name="Wortman J.R."/>
            <person name="Lawson D."/>
            <person name="Haas B."/>
            <person name="Kodira C."/>
            <person name="Tu Z.J."/>
            <person name="Loftus B."/>
            <person name="Xi Z."/>
            <person name="Megy K."/>
            <person name="Grabherr M."/>
            <person name="Ren Q."/>
            <person name="Zdobnov E.M."/>
            <person name="Lobo N.F."/>
            <person name="Campbell K.S."/>
            <person name="Brown S.E."/>
            <person name="Bonaldo M.F."/>
            <person name="Zhu J."/>
            <person name="Sinkins S.P."/>
            <person name="Hogenkamp D.G."/>
            <person name="Amedeo P."/>
            <person name="Arensburger P."/>
            <person name="Atkinson P.W."/>
            <person name="Bidwell S."/>
            <person name="Biedler J."/>
            <person name="Birney E."/>
            <person name="Bruggner R.V."/>
            <person name="Costas J."/>
            <person name="Coy M.R."/>
            <person name="Crabtree J."/>
            <person name="Crawford M."/>
            <person name="Debruyn B."/>
            <person name="Decaprio D."/>
            <person name="Eiglmeier K."/>
            <person name="Eisenstadt E."/>
            <person name="El-Dorry H."/>
            <person name="Gelbart W.M."/>
            <person name="Gomes S.L."/>
            <person name="Hammond M."/>
            <person name="Hannick L.I."/>
            <person name="Hogan J.R."/>
            <person name="Holmes M.H."/>
            <person name="Jaffe D."/>
            <person name="Johnston J.S."/>
            <person name="Kennedy R.C."/>
            <person name="Koo H."/>
            <person name="Kravitz S."/>
            <person name="Kriventseva E.V."/>
            <person name="Kulp D."/>
            <person name="Labutti K."/>
            <person name="Lee E."/>
            <person name="Li S."/>
            <person name="Lovin D.D."/>
            <person name="Mao C."/>
            <person name="Mauceli E."/>
            <person name="Menck C.F."/>
            <person name="Miller J.R."/>
            <person name="Montgomery P."/>
            <person name="Mori A."/>
            <person name="Nascimento A.L."/>
            <person name="Naveira H.F."/>
            <person name="Nusbaum C."/>
            <person name="O'leary S."/>
            <person name="Orvis J."/>
            <person name="Pertea M."/>
            <person name="Quesneville H."/>
            <person name="Reidenbach K.R."/>
            <person name="Rogers Y.H."/>
            <person name="Roth C.W."/>
            <person name="Schneider J.R."/>
            <person name="Schatz M."/>
            <person name="Shumway M."/>
            <person name="Stanke M."/>
            <person name="Stinson E.O."/>
            <person name="Tubio J.M."/>
            <person name="Vanzee J.P."/>
            <person name="Verjovski-Almeida S."/>
            <person name="Werner D."/>
            <person name="White O."/>
            <person name="Wyder S."/>
            <person name="Zeng Q."/>
            <person name="Zhao Q."/>
            <person name="Zhao Y."/>
            <person name="Hill C.A."/>
            <person name="Raikhel A.S."/>
            <person name="Soares M.B."/>
            <person name="Knudson D.L."/>
            <person name="Lee N.H."/>
            <person name="Galagan J."/>
            <person name="Salzberg S.L."/>
            <person name="Paulsen I.T."/>
            <person name="Dimopoulos G."/>
            <person name="Collins F.H."/>
            <person name="Birren B."/>
            <person name="Fraser-Liggett C.M."/>
            <person name="Severson D.W."/>
        </authorList>
    </citation>
    <scope>NUCLEOTIDE SEQUENCE [LARGE SCALE GENOMIC DNA]</scope>
    <source>
        <strain evidence="3">Liverpool</strain>
    </source>
</reference>
<organism evidence="3 4">
    <name type="scientific">Aedes aegypti</name>
    <name type="common">Yellowfever mosquito</name>
    <name type="synonym">Culex aegypti</name>
    <dbReference type="NCBI Taxonomy" id="7159"/>
    <lineage>
        <taxon>Eukaryota</taxon>
        <taxon>Metazoa</taxon>
        <taxon>Ecdysozoa</taxon>
        <taxon>Arthropoda</taxon>
        <taxon>Hexapoda</taxon>
        <taxon>Insecta</taxon>
        <taxon>Pterygota</taxon>
        <taxon>Neoptera</taxon>
        <taxon>Endopterygota</taxon>
        <taxon>Diptera</taxon>
        <taxon>Nematocera</taxon>
        <taxon>Culicoidea</taxon>
        <taxon>Culicidae</taxon>
        <taxon>Culicinae</taxon>
        <taxon>Aedini</taxon>
        <taxon>Aedes</taxon>
        <taxon>Stegomyia</taxon>
    </lineage>
</organism>
<reference evidence="3" key="1">
    <citation type="submission" date="2005-10" db="EMBL/GenBank/DDBJ databases">
        <authorList>
            <person name="Loftus B.J."/>
            <person name="Nene V.M."/>
            <person name="Hannick L.I."/>
            <person name="Bidwell S."/>
            <person name="Haas B."/>
            <person name="Amedeo P."/>
            <person name="Orvis J."/>
            <person name="Wortman J.R."/>
            <person name="White O.R."/>
            <person name="Salzberg S."/>
            <person name="Shumway M."/>
            <person name="Koo H."/>
            <person name="Zhao Y."/>
            <person name="Holmes M."/>
            <person name="Miller J."/>
            <person name="Schatz M."/>
            <person name="Pop M."/>
            <person name="Pai G."/>
            <person name="Utterback T."/>
            <person name="Rogers Y.-H."/>
            <person name="Kravitz S."/>
            <person name="Fraser C.M."/>
        </authorList>
    </citation>
    <scope>NUCLEOTIDE SEQUENCE</scope>
    <source>
        <strain evidence="3">Liverpool</strain>
    </source>
</reference>
<evidence type="ECO:0000259" key="2">
    <source>
        <dbReference type="PROSITE" id="PS51082"/>
    </source>
</evidence>
<dbReference type="PROSITE" id="PS51082">
    <property type="entry name" value="WH2"/>
    <property type="match status" value="1"/>
</dbReference>
<feature type="compositionally biased region" description="Pro residues" evidence="1">
    <location>
        <begin position="14"/>
        <end position="23"/>
    </location>
</feature>
<dbReference type="GO" id="GO:0003779">
    <property type="term" value="F:actin binding"/>
    <property type="evidence" value="ECO:0007669"/>
    <property type="project" value="InterPro"/>
</dbReference>
<reference evidence="3" key="3">
    <citation type="submission" date="2012-09" db="EMBL/GenBank/DDBJ databases">
        <authorList>
            <consortium name="VectorBase"/>
        </authorList>
    </citation>
    <scope>NUCLEOTIDE SEQUENCE</scope>
    <source>
        <strain evidence="3">Liverpool</strain>
    </source>
</reference>
<evidence type="ECO:0000313" key="3">
    <source>
        <dbReference type="EMBL" id="EAT40913.1"/>
    </source>
</evidence>
<evidence type="ECO:0000256" key="1">
    <source>
        <dbReference type="SAM" id="MobiDB-lite"/>
    </source>
</evidence>
<dbReference type="EMBL" id="CH477438">
    <property type="protein sequence ID" value="EAT40913.1"/>
    <property type="molecule type" value="Genomic_DNA"/>
</dbReference>
<feature type="compositionally biased region" description="Polar residues" evidence="1">
    <location>
        <begin position="436"/>
        <end position="446"/>
    </location>
</feature>
<proteinExistence type="predicted"/>
<feature type="compositionally biased region" description="Basic and acidic residues" evidence="1">
    <location>
        <begin position="122"/>
        <end position="144"/>
    </location>
</feature>
<dbReference type="InterPro" id="IPR003124">
    <property type="entry name" value="WH2_dom"/>
</dbReference>
<feature type="region of interest" description="Disordered" evidence="1">
    <location>
        <begin position="377"/>
        <end position="458"/>
    </location>
</feature>